<proteinExistence type="predicted"/>
<dbReference type="InterPro" id="IPR051681">
    <property type="entry name" value="Ser/Thr_Kinases-Pseudokinases"/>
</dbReference>
<dbReference type="InterPro" id="IPR015915">
    <property type="entry name" value="Kelch-typ_b-propeller"/>
</dbReference>
<dbReference type="InterPro" id="IPR008271">
    <property type="entry name" value="Ser/Thr_kinase_AS"/>
</dbReference>
<dbReference type="PROSITE" id="PS50011">
    <property type="entry name" value="PROTEIN_KINASE_DOM"/>
    <property type="match status" value="1"/>
</dbReference>
<dbReference type="GO" id="GO:0004674">
    <property type="term" value="F:protein serine/threonine kinase activity"/>
    <property type="evidence" value="ECO:0007669"/>
    <property type="project" value="TreeGrafter"/>
</dbReference>
<dbReference type="SUPFAM" id="SSF56112">
    <property type="entry name" value="Protein kinase-like (PK-like)"/>
    <property type="match status" value="1"/>
</dbReference>
<dbReference type="GO" id="GO:0005524">
    <property type="term" value="F:ATP binding"/>
    <property type="evidence" value="ECO:0007669"/>
    <property type="project" value="InterPro"/>
</dbReference>
<dbReference type="PROSITE" id="PS00108">
    <property type="entry name" value="PROTEIN_KINASE_ST"/>
    <property type="match status" value="1"/>
</dbReference>
<dbReference type="SMART" id="SM00220">
    <property type="entry name" value="S_TKc"/>
    <property type="match status" value="1"/>
</dbReference>
<dbReference type="AlphaFoldDB" id="A0A8H3AC29"/>
<comment type="caution">
    <text evidence="3">The sequence shown here is derived from an EMBL/GenBank/DDBJ whole genome shotgun (WGS) entry which is preliminary data.</text>
</comment>
<evidence type="ECO:0000256" key="1">
    <source>
        <dbReference type="SAM" id="MobiDB-lite"/>
    </source>
</evidence>
<feature type="region of interest" description="Disordered" evidence="1">
    <location>
        <begin position="126"/>
        <end position="179"/>
    </location>
</feature>
<dbReference type="InterPro" id="IPR011009">
    <property type="entry name" value="Kinase-like_dom_sf"/>
</dbReference>
<dbReference type="Gene3D" id="1.10.510.10">
    <property type="entry name" value="Transferase(Phosphotransferase) domain 1"/>
    <property type="match status" value="1"/>
</dbReference>
<evidence type="ECO:0000259" key="2">
    <source>
        <dbReference type="PROSITE" id="PS50011"/>
    </source>
</evidence>
<dbReference type="InterPro" id="IPR000719">
    <property type="entry name" value="Prot_kinase_dom"/>
</dbReference>
<sequence length="478" mass="52772">MFGGLSKDIRELGDAWSFKISEQRWYRFPSMDSAPSARWGHILATAQTCVFLVGGVDSDRGNRAKVHKLDINLIDHPAQGEEIIVRTMPHIKQPGPSLLIDASEEGCRIEEGLSRSFGGAAQRIGSESEAVRAASTQPETNAGHRELDAAIDNQRTDKPGAPSEGHPRTETGTALPSTQDTITGAMSATEILRYLVLHGCRDISNVLDISHVTEFPVSSGGFGDVYCATLSNGDRVGFKCMRMLVGSTEEGRKFLKHAAHELYVWSKCRHPSILELSGVTIFRDQIAMVSPWVEHGHLRWFLSQHPQANRCALCIGIADGVDYMHKKGVIHGDMKPENILVSKDHTPKLTDFRNAVISKYTLQFLRSNTTPSMSMRWTAPEILSEETKTTQAGDVYALGMIVFEVMTGILPYDGVREPSIMRRILAGQVPSRPEAHIPAGVDQADRLWSLITSCWAFDPKERPGAWKVKDMATGWNNA</sequence>
<dbReference type="Pfam" id="PF00069">
    <property type="entry name" value="Pkinase"/>
    <property type="match status" value="1"/>
</dbReference>
<accession>A0A8H3AC29</accession>
<dbReference type="Gene3D" id="2.120.10.80">
    <property type="entry name" value="Kelch-type beta propeller"/>
    <property type="match status" value="1"/>
</dbReference>
<evidence type="ECO:0000313" key="4">
    <source>
        <dbReference type="Proteomes" id="UP000663853"/>
    </source>
</evidence>
<evidence type="ECO:0000313" key="3">
    <source>
        <dbReference type="EMBL" id="CAE6418239.1"/>
    </source>
</evidence>
<dbReference type="Proteomes" id="UP000663853">
    <property type="component" value="Unassembled WGS sequence"/>
</dbReference>
<name>A0A8H3AC29_9AGAM</name>
<dbReference type="PANTHER" id="PTHR44329">
    <property type="entry name" value="SERINE/THREONINE-PROTEIN KINASE TNNI3K-RELATED"/>
    <property type="match status" value="1"/>
</dbReference>
<feature type="compositionally biased region" description="Basic and acidic residues" evidence="1">
    <location>
        <begin position="142"/>
        <end position="158"/>
    </location>
</feature>
<feature type="compositionally biased region" description="Polar residues" evidence="1">
    <location>
        <begin position="170"/>
        <end position="179"/>
    </location>
</feature>
<organism evidence="3 4">
    <name type="scientific">Rhizoctonia solani</name>
    <dbReference type="NCBI Taxonomy" id="456999"/>
    <lineage>
        <taxon>Eukaryota</taxon>
        <taxon>Fungi</taxon>
        <taxon>Dikarya</taxon>
        <taxon>Basidiomycota</taxon>
        <taxon>Agaricomycotina</taxon>
        <taxon>Agaricomycetes</taxon>
        <taxon>Cantharellales</taxon>
        <taxon>Ceratobasidiaceae</taxon>
        <taxon>Rhizoctonia</taxon>
    </lineage>
</organism>
<dbReference type="PANTHER" id="PTHR44329:SF214">
    <property type="entry name" value="PROTEIN KINASE DOMAIN-CONTAINING PROTEIN"/>
    <property type="match status" value="1"/>
</dbReference>
<reference evidence="3" key="1">
    <citation type="submission" date="2021-01" db="EMBL/GenBank/DDBJ databases">
        <authorList>
            <person name="Kaushik A."/>
        </authorList>
    </citation>
    <scope>NUCLEOTIDE SEQUENCE</scope>
    <source>
        <strain evidence="3">AG6-10EEA</strain>
    </source>
</reference>
<protein>
    <recommendedName>
        <fullName evidence="2">Protein kinase domain-containing protein</fullName>
    </recommendedName>
</protein>
<feature type="domain" description="Protein kinase" evidence="2">
    <location>
        <begin position="211"/>
        <end position="478"/>
    </location>
</feature>
<dbReference type="EMBL" id="CAJMXA010000139">
    <property type="protein sequence ID" value="CAE6418239.1"/>
    <property type="molecule type" value="Genomic_DNA"/>
</dbReference>
<gene>
    <name evidence="3" type="ORF">RDB_LOCUS9022</name>
</gene>
<dbReference type="SUPFAM" id="SSF117281">
    <property type="entry name" value="Kelch motif"/>
    <property type="match status" value="1"/>
</dbReference>